<dbReference type="AlphaFoldDB" id="A0A438KB50"/>
<feature type="signal peptide" evidence="1">
    <location>
        <begin position="1"/>
        <end position="27"/>
    </location>
</feature>
<proteinExistence type="predicted"/>
<dbReference type="EMBL" id="QGNW01000011">
    <property type="protein sequence ID" value="RVX18423.1"/>
    <property type="molecule type" value="Genomic_DNA"/>
</dbReference>
<evidence type="ECO:0000256" key="1">
    <source>
        <dbReference type="SAM" id="SignalP"/>
    </source>
</evidence>
<keyword evidence="1" id="KW-0732">Signal</keyword>
<accession>A0A438KB50</accession>
<dbReference type="Proteomes" id="UP000288805">
    <property type="component" value="Unassembled WGS sequence"/>
</dbReference>
<feature type="chain" id="PRO_5019370113" evidence="1">
    <location>
        <begin position="28"/>
        <end position="130"/>
    </location>
</feature>
<organism evidence="2 3">
    <name type="scientific">Vitis vinifera</name>
    <name type="common">Grape</name>
    <dbReference type="NCBI Taxonomy" id="29760"/>
    <lineage>
        <taxon>Eukaryota</taxon>
        <taxon>Viridiplantae</taxon>
        <taxon>Streptophyta</taxon>
        <taxon>Embryophyta</taxon>
        <taxon>Tracheophyta</taxon>
        <taxon>Spermatophyta</taxon>
        <taxon>Magnoliopsida</taxon>
        <taxon>eudicotyledons</taxon>
        <taxon>Gunneridae</taxon>
        <taxon>Pentapetalae</taxon>
        <taxon>rosids</taxon>
        <taxon>Vitales</taxon>
        <taxon>Vitaceae</taxon>
        <taxon>Viteae</taxon>
        <taxon>Vitis</taxon>
    </lineage>
</organism>
<reference evidence="2 3" key="1">
    <citation type="journal article" date="2018" name="PLoS Genet.">
        <title>Population sequencing reveals clonal diversity and ancestral inbreeding in the grapevine cultivar Chardonnay.</title>
        <authorList>
            <person name="Roach M.J."/>
            <person name="Johnson D.L."/>
            <person name="Bohlmann J."/>
            <person name="van Vuuren H.J."/>
            <person name="Jones S.J."/>
            <person name="Pretorius I.S."/>
            <person name="Schmidt S.A."/>
            <person name="Borneman A.R."/>
        </authorList>
    </citation>
    <scope>NUCLEOTIDE SEQUENCE [LARGE SCALE GENOMIC DNA]</scope>
    <source>
        <strain evidence="3">cv. Chardonnay</strain>
        <tissue evidence="2">Leaf</tissue>
    </source>
</reference>
<name>A0A438KB50_VITVI</name>
<gene>
    <name evidence="2" type="ORF">CK203_006761</name>
</gene>
<comment type="caution">
    <text evidence="2">The sequence shown here is derived from an EMBL/GenBank/DDBJ whole genome shotgun (WGS) entry which is preliminary data.</text>
</comment>
<sequence length="130" mass="15197">MQKLRGKTLWKIICLTLLWIVWRERNARIFKDTWKTSEMILVGFRYVHPRVGPTGSDFQRLEKGDLISSYLFIMAMKAFSHILSRVKEGGFLTGFSMDGREEGTKVFHMLFANHILILCDASEERMEHLS</sequence>
<protein>
    <submittedName>
        <fullName evidence="2">Uncharacterized protein</fullName>
    </submittedName>
</protein>
<evidence type="ECO:0000313" key="2">
    <source>
        <dbReference type="EMBL" id="RVX18423.1"/>
    </source>
</evidence>
<evidence type="ECO:0000313" key="3">
    <source>
        <dbReference type="Proteomes" id="UP000288805"/>
    </source>
</evidence>